<evidence type="ECO:0000313" key="3">
    <source>
        <dbReference type="EMBL" id="KPL70016.1"/>
    </source>
</evidence>
<dbReference type="RefSeq" id="WP_075064491.1">
    <property type="nucleotide sequence ID" value="NZ_LGCL01000045.1"/>
</dbReference>
<dbReference type="PANTHER" id="PTHR43475:SF1">
    <property type="entry name" value="METHYLTHIORIBOSE-1-PHOSPHATE ISOMERASE"/>
    <property type="match status" value="1"/>
</dbReference>
<evidence type="ECO:0008006" key="5">
    <source>
        <dbReference type="Google" id="ProtNLM"/>
    </source>
</evidence>
<evidence type="ECO:0000256" key="2">
    <source>
        <dbReference type="RuleBase" id="RU003814"/>
    </source>
</evidence>
<dbReference type="Pfam" id="PF01008">
    <property type="entry name" value="IF-2B"/>
    <property type="match status" value="1"/>
</dbReference>
<proteinExistence type="inferred from homology"/>
<dbReference type="GO" id="GO:0046523">
    <property type="term" value="F:S-methyl-5-thioribose-1-phosphate isomerase activity"/>
    <property type="evidence" value="ECO:0007669"/>
    <property type="project" value="TreeGrafter"/>
</dbReference>
<name>A0A0P6X798_9CHLR</name>
<dbReference type="InterPro" id="IPR000649">
    <property type="entry name" value="IF-2B-related"/>
</dbReference>
<organism evidence="3 4">
    <name type="scientific">Ornatilinea apprima</name>
    <dbReference type="NCBI Taxonomy" id="1134406"/>
    <lineage>
        <taxon>Bacteria</taxon>
        <taxon>Bacillati</taxon>
        <taxon>Chloroflexota</taxon>
        <taxon>Anaerolineae</taxon>
        <taxon>Anaerolineales</taxon>
        <taxon>Anaerolineaceae</taxon>
        <taxon>Ornatilinea</taxon>
    </lineage>
</organism>
<dbReference type="GO" id="GO:0019509">
    <property type="term" value="P:L-methionine salvage from methylthioadenosine"/>
    <property type="evidence" value="ECO:0007669"/>
    <property type="project" value="TreeGrafter"/>
</dbReference>
<dbReference type="Gene3D" id="1.20.120.420">
    <property type="entry name" value="translation initiation factor eif-2b, domain 1"/>
    <property type="match status" value="1"/>
</dbReference>
<comment type="similarity">
    <text evidence="2">Belongs to the eIF-2B alpha/beta/delta subunits family.</text>
</comment>
<dbReference type="InterPro" id="IPR042529">
    <property type="entry name" value="IF_2B-like_C"/>
</dbReference>
<dbReference type="InterPro" id="IPR011559">
    <property type="entry name" value="Initiation_fac_2B_a/b/d"/>
</dbReference>
<dbReference type="NCBIfam" id="NF004326">
    <property type="entry name" value="PRK05720.1"/>
    <property type="match status" value="1"/>
</dbReference>
<dbReference type="OrthoDB" id="9803436at2"/>
<dbReference type="PATRIC" id="fig|1134406.4.peg.2964"/>
<accession>A0A0P6X798</accession>
<dbReference type="SUPFAM" id="SSF100950">
    <property type="entry name" value="NagB/RpiA/CoA transferase-like"/>
    <property type="match status" value="1"/>
</dbReference>
<evidence type="ECO:0000256" key="1">
    <source>
        <dbReference type="ARBA" id="ARBA00023235"/>
    </source>
</evidence>
<dbReference type="EMBL" id="LGCL01000045">
    <property type="protein sequence ID" value="KPL70016.1"/>
    <property type="molecule type" value="Genomic_DNA"/>
</dbReference>
<comment type="caution">
    <text evidence="3">The sequence shown here is derived from an EMBL/GenBank/DDBJ whole genome shotgun (WGS) entry which is preliminary data.</text>
</comment>
<gene>
    <name evidence="3" type="ORF">ADN00_18290</name>
</gene>
<dbReference type="STRING" id="1134406.ADN00_18290"/>
<dbReference type="NCBIfam" id="TIGR00524">
    <property type="entry name" value="eIF-2B_rel"/>
    <property type="match status" value="1"/>
</dbReference>
<sequence>MARVDDGLAFMLRFENVARYEDGAVLILDRRIYPAKIEFVRCEDFHAVAKAIGEMVTQSGGPWFAASLGMVSAARTAKGLKAVQAKAFLDEAAYTLTHARPTTSKRMVAYVQTVVDTAWQAMEAGKDPEEAAYAFVMARMEDRYLKSRRIGEHVVSLLPDDVTILTQCFAENLIGYTLLVAQEQGKKVRLYCPETRPYLQGARLTASVAYDQGVPVTVITDNMPGYLLSKKMADVFICAADVISLDGYVVNKIGTYQIALAAHENQVPFYVLGSPSPSNPTIDTVKIEERDPQEVLHAMGVRTAKEGVMGFYPAFDITPPKLVSAVIAAEGIFSPYDLMGTFGKGAVLDE</sequence>
<evidence type="ECO:0000313" key="4">
    <source>
        <dbReference type="Proteomes" id="UP000050417"/>
    </source>
</evidence>
<dbReference type="AlphaFoldDB" id="A0A0P6X798"/>
<dbReference type="PANTHER" id="PTHR43475">
    <property type="entry name" value="METHYLTHIORIBOSE-1-PHOSPHATE ISOMERASE"/>
    <property type="match status" value="1"/>
</dbReference>
<reference evidence="3 4" key="1">
    <citation type="submission" date="2015-07" db="EMBL/GenBank/DDBJ databases">
        <title>Genome sequence of Ornatilinea apprima DSM 23815.</title>
        <authorList>
            <person name="Hemp J."/>
            <person name="Ward L.M."/>
            <person name="Pace L.A."/>
            <person name="Fischer W.W."/>
        </authorList>
    </citation>
    <scope>NUCLEOTIDE SEQUENCE [LARGE SCALE GENOMIC DNA]</scope>
    <source>
        <strain evidence="3 4">P3M-1</strain>
    </source>
</reference>
<dbReference type="Gene3D" id="3.40.50.10470">
    <property type="entry name" value="Translation initiation factor eif-2b, domain 2"/>
    <property type="match status" value="1"/>
</dbReference>
<dbReference type="InterPro" id="IPR027363">
    <property type="entry name" value="M1Pi_N"/>
</dbReference>
<dbReference type="Proteomes" id="UP000050417">
    <property type="component" value="Unassembled WGS sequence"/>
</dbReference>
<keyword evidence="1" id="KW-0413">Isomerase</keyword>
<keyword evidence="4" id="KW-1185">Reference proteome</keyword>
<protein>
    <recommendedName>
        <fullName evidence="5">Methylthioribose-1-phosphate isomerase</fullName>
    </recommendedName>
</protein>
<dbReference type="InterPro" id="IPR037171">
    <property type="entry name" value="NagB/RpiA_transferase-like"/>
</dbReference>